<proteinExistence type="predicted"/>
<organism evidence="2 3">
    <name type="scientific">Brassica cretica</name>
    <name type="common">Mustard</name>
    <dbReference type="NCBI Taxonomy" id="69181"/>
    <lineage>
        <taxon>Eukaryota</taxon>
        <taxon>Viridiplantae</taxon>
        <taxon>Streptophyta</taxon>
        <taxon>Embryophyta</taxon>
        <taxon>Tracheophyta</taxon>
        <taxon>Spermatophyta</taxon>
        <taxon>Magnoliopsida</taxon>
        <taxon>eudicotyledons</taxon>
        <taxon>Gunneridae</taxon>
        <taxon>Pentapetalae</taxon>
        <taxon>rosids</taxon>
        <taxon>malvids</taxon>
        <taxon>Brassicales</taxon>
        <taxon>Brassicaceae</taxon>
        <taxon>Brassiceae</taxon>
        <taxon>Brassica</taxon>
    </lineage>
</organism>
<feature type="region of interest" description="Disordered" evidence="1">
    <location>
        <begin position="37"/>
        <end position="62"/>
    </location>
</feature>
<dbReference type="Proteomes" id="UP000712600">
    <property type="component" value="Unassembled WGS sequence"/>
</dbReference>
<name>A0A8S9MUW8_BRACR</name>
<dbReference type="AlphaFoldDB" id="A0A8S9MUW8"/>
<comment type="caution">
    <text evidence="2">The sequence shown here is derived from an EMBL/GenBank/DDBJ whole genome shotgun (WGS) entry which is preliminary data.</text>
</comment>
<feature type="compositionally biased region" description="Polar residues" evidence="1">
    <location>
        <begin position="46"/>
        <end position="62"/>
    </location>
</feature>
<sequence>MVKVIWDCNGQDIITWETKARMKAEYPEWLDQFVSEETFDSDSDSRTNPSQGGETCHAPNSG</sequence>
<evidence type="ECO:0000256" key="1">
    <source>
        <dbReference type="SAM" id="MobiDB-lite"/>
    </source>
</evidence>
<accession>A0A8S9MUW8</accession>
<dbReference type="EMBL" id="QGKX02002183">
    <property type="protein sequence ID" value="KAF3487011.1"/>
    <property type="molecule type" value="Genomic_DNA"/>
</dbReference>
<reference evidence="2" key="1">
    <citation type="submission" date="2019-12" db="EMBL/GenBank/DDBJ databases">
        <title>Genome sequencing and annotation of Brassica cretica.</title>
        <authorList>
            <person name="Studholme D.J."/>
            <person name="Sarris P."/>
        </authorList>
    </citation>
    <scope>NUCLEOTIDE SEQUENCE</scope>
    <source>
        <strain evidence="2">PFS-109/04</strain>
        <tissue evidence="2">Leaf</tissue>
    </source>
</reference>
<protein>
    <submittedName>
        <fullName evidence="2">Uncharacterized protein</fullName>
    </submittedName>
</protein>
<gene>
    <name evidence="2" type="ORF">F2Q69_00051946</name>
</gene>
<evidence type="ECO:0000313" key="2">
    <source>
        <dbReference type="EMBL" id="KAF3487011.1"/>
    </source>
</evidence>
<evidence type="ECO:0000313" key="3">
    <source>
        <dbReference type="Proteomes" id="UP000712600"/>
    </source>
</evidence>